<organism evidence="1 2">
    <name type="scientific">Smallanthus sonchifolius</name>
    <dbReference type="NCBI Taxonomy" id="185202"/>
    <lineage>
        <taxon>Eukaryota</taxon>
        <taxon>Viridiplantae</taxon>
        <taxon>Streptophyta</taxon>
        <taxon>Embryophyta</taxon>
        <taxon>Tracheophyta</taxon>
        <taxon>Spermatophyta</taxon>
        <taxon>Magnoliopsida</taxon>
        <taxon>eudicotyledons</taxon>
        <taxon>Gunneridae</taxon>
        <taxon>Pentapetalae</taxon>
        <taxon>asterids</taxon>
        <taxon>campanulids</taxon>
        <taxon>Asterales</taxon>
        <taxon>Asteraceae</taxon>
        <taxon>Asteroideae</taxon>
        <taxon>Heliantheae alliance</taxon>
        <taxon>Millerieae</taxon>
        <taxon>Smallanthus</taxon>
    </lineage>
</organism>
<evidence type="ECO:0000313" key="2">
    <source>
        <dbReference type="Proteomes" id="UP001056120"/>
    </source>
</evidence>
<keyword evidence="2" id="KW-1185">Reference proteome</keyword>
<accession>A0ACB9I3A0</accession>
<gene>
    <name evidence="1" type="ORF">L1987_29962</name>
</gene>
<comment type="caution">
    <text evidence="1">The sequence shown here is derived from an EMBL/GenBank/DDBJ whole genome shotgun (WGS) entry which is preliminary data.</text>
</comment>
<name>A0ACB9I3A0_9ASTR</name>
<reference evidence="2" key="1">
    <citation type="journal article" date="2022" name="Mol. Ecol. Resour.">
        <title>The genomes of chicory, endive, great burdock and yacon provide insights into Asteraceae palaeo-polyploidization history and plant inulin production.</title>
        <authorList>
            <person name="Fan W."/>
            <person name="Wang S."/>
            <person name="Wang H."/>
            <person name="Wang A."/>
            <person name="Jiang F."/>
            <person name="Liu H."/>
            <person name="Zhao H."/>
            <person name="Xu D."/>
            <person name="Zhang Y."/>
        </authorList>
    </citation>
    <scope>NUCLEOTIDE SEQUENCE [LARGE SCALE GENOMIC DNA]</scope>
    <source>
        <strain evidence="2">cv. Yunnan</strain>
    </source>
</reference>
<proteinExistence type="predicted"/>
<dbReference type="Proteomes" id="UP001056120">
    <property type="component" value="Linkage Group LG10"/>
</dbReference>
<reference evidence="1 2" key="2">
    <citation type="journal article" date="2022" name="Mol. Ecol. Resour.">
        <title>The genomes of chicory, endive, great burdock and yacon provide insights into Asteraceae paleo-polyploidization history and plant inulin production.</title>
        <authorList>
            <person name="Fan W."/>
            <person name="Wang S."/>
            <person name="Wang H."/>
            <person name="Wang A."/>
            <person name="Jiang F."/>
            <person name="Liu H."/>
            <person name="Zhao H."/>
            <person name="Xu D."/>
            <person name="Zhang Y."/>
        </authorList>
    </citation>
    <scope>NUCLEOTIDE SEQUENCE [LARGE SCALE GENOMIC DNA]</scope>
    <source>
        <strain evidence="2">cv. Yunnan</strain>
        <tissue evidence="1">Leaves</tissue>
    </source>
</reference>
<evidence type="ECO:0000313" key="1">
    <source>
        <dbReference type="EMBL" id="KAI3801845.1"/>
    </source>
</evidence>
<protein>
    <submittedName>
        <fullName evidence="1">Uncharacterized protein</fullName>
    </submittedName>
</protein>
<sequence>MAEDVKDRRSSDPRVLIKGFKCCRSNDLGFRQTDSTSVEQIEVEFFFVYDLGKTGWTPAQCGHSHFKYFNASSDDNLNKKLTGFLHSILKYEAQFHQSNVLTEILIYCPASSTVAQFF</sequence>
<dbReference type="EMBL" id="CM042027">
    <property type="protein sequence ID" value="KAI3801845.1"/>
    <property type="molecule type" value="Genomic_DNA"/>
</dbReference>